<reference evidence="4" key="1">
    <citation type="submission" date="2016-10" db="EMBL/GenBank/DDBJ databases">
        <authorList>
            <person name="Varghese N."/>
            <person name="Submissions S."/>
        </authorList>
    </citation>
    <scope>NUCLEOTIDE SEQUENCE [LARGE SCALE GENOMIC DNA]</scope>
    <source>
        <strain evidence="4">DSM 21650</strain>
    </source>
</reference>
<dbReference type="Pfam" id="PF07670">
    <property type="entry name" value="Gate"/>
    <property type="match status" value="1"/>
</dbReference>
<evidence type="ECO:0000259" key="2">
    <source>
        <dbReference type="Pfam" id="PF07670"/>
    </source>
</evidence>
<name>A0A1H3Q2J2_9FIRM</name>
<gene>
    <name evidence="3" type="ORF">SAMN05660462_01746</name>
</gene>
<keyword evidence="4" id="KW-1185">Reference proteome</keyword>
<accession>A0A1H3Q2J2</accession>
<protein>
    <submittedName>
        <fullName evidence="3">Spore maturation protein SpmB</fullName>
    </submittedName>
</protein>
<keyword evidence="1" id="KW-0812">Transmembrane</keyword>
<dbReference type="Proteomes" id="UP000198625">
    <property type="component" value="Unassembled WGS sequence"/>
</dbReference>
<keyword evidence="1" id="KW-0472">Membrane</keyword>
<sequence length="159" mass="17417">MSNNICNNNILSEKDMKKQKWDYKSTLKKGFFSGLSTTWELTKIIVPVFFAVTILKHTQLLEYLSNLFKPFMDILGLPGEAAIVLVLGNTVNLYAAIGAIAGLTLTSKEITIIAVMLSFSHSLFMETAVAKKTGISVVLVLIIRLSLAIISGLVLNILL</sequence>
<dbReference type="STRING" id="415015.SAMN05660462_01746"/>
<evidence type="ECO:0000313" key="4">
    <source>
        <dbReference type="Proteomes" id="UP000198625"/>
    </source>
</evidence>
<dbReference type="InterPro" id="IPR011642">
    <property type="entry name" value="Gate_dom"/>
</dbReference>
<evidence type="ECO:0000313" key="3">
    <source>
        <dbReference type="EMBL" id="SDZ06969.1"/>
    </source>
</evidence>
<proteinExistence type="predicted"/>
<dbReference type="RefSeq" id="WP_244270502.1">
    <property type="nucleotide sequence ID" value="NZ_FNQE01000017.1"/>
</dbReference>
<organism evidence="3 4">
    <name type="scientific">Proteiniborus ethanoligenes</name>
    <dbReference type="NCBI Taxonomy" id="415015"/>
    <lineage>
        <taxon>Bacteria</taxon>
        <taxon>Bacillati</taxon>
        <taxon>Bacillota</taxon>
        <taxon>Clostridia</taxon>
        <taxon>Eubacteriales</taxon>
        <taxon>Proteiniborus</taxon>
    </lineage>
</organism>
<feature type="transmembrane region" description="Helical" evidence="1">
    <location>
        <begin position="135"/>
        <end position="158"/>
    </location>
</feature>
<feature type="transmembrane region" description="Helical" evidence="1">
    <location>
        <begin position="81"/>
        <end position="103"/>
    </location>
</feature>
<keyword evidence="1" id="KW-1133">Transmembrane helix</keyword>
<evidence type="ECO:0000256" key="1">
    <source>
        <dbReference type="SAM" id="Phobius"/>
    </source>
</evidence>
<dbReference type="AlphaFoldDB" id="A0A1H3Q2J2"/>
<feature type="domain" description="Nucleoside transporter/FeoB GTPase Gate" evidence="2">
    <location>
        <begin position="40"/>
        <end position="134"/>
    </location>
</feature>
<feature type="transmembrane region" description="Helical" evidence="1">
    <location>
        <begin position="110"/>
        <end position="129"/>
    </location>
</feature>
<dbReference type="EMBL" id="FNQE01000017">
    <property type="protein sequence ID" value="SDZ06969.1"/>
    <property type="molecule type" value="Genomic_DNA"/>
</dbReference>